<accession>A0A948RVU9</accession>
<reference evidence="2" key="1">
    <citation type="submission" date="2021-05" db="EMBL/GenBank/DDBJ databases">
        <title>Energy efficiency and biological interactions define the core microbiome of deep oligotrophic groundwater.</title>
        <authorList>
            <person name="Mehrshad M."/>
            <person name="Lopez-Fernandez M."/>
            <person name="Bell E."/>
            <person name="Bernier-Latmani R."/>
            <person name="Bertilsson S."/>
            <person name="Dopson M."/>
        </authorList>
    </citation>
    <scope>NUCLEOTIDE SEQUENCE</scope>
    <source>
        <strain evidence="2">Modern_marine.mb.64</strain>
    </source>
</reference>
<dbReference type="InterPro" id="IPR016102">
    <property type="entry name" value="Succinyl-CoA_synth-like"/>
</dbReference>
<dbReference type="SUPFAM" id="SSF51735">
    <property type="entry name" value="NAD(P)-binding Rossmann-fold domains"/>
    <property type="match status" value="1"/>
</dbReference>
<proteinExistence type="predicted"/>
<dbReference type="Gene3D" id="3.30.1490.20">
    <property type="entry name" value="ATP-grasp fold, A domain"/>
    <property type="match status" value="1"/>
</dbReference>
<dbReference type="GO" id="GO:0005524">
    <property type="term" value="F:ATP binding"/>
    <property type="evidence" value="ECO:0007669"/>
    <property type="project" value="InterPro"/>
</dbReference>
<dbReference type="InterPro" id="IPR003781">
    <property type="entry name" value="CoA-bd"/>
</dbReference>
<name>A0A948RVU9_UNCEI</name>
<protein>
    <submittedName>
        <fullName evidence="2">Acetate--CoA ligase family protein</fullName>
    </submittedName>
</protein>
<keyword evidence="2" id="KW-0436">Ligase</keyword>
<dbReference type="SMART" id="SM00881">
    <property type="entry name" value="CoA_binding"/>
    <property type="match status" value="1"/>
</dbReference>
<dbReference type="Gene3D" id="3.30.470.20">
    <property type="entry name" value="ATP-grasp fold, B domain"/>
    <property type="match status" value="1"/>
</dbReference>
<dbReference type="Gene3D" id="3.40.50.720">
    <property type="entry name" value="NAD(P)-binding Rossmann-like Domain"/>
    <property type="match status" value="1"/>
</dbReference>
<dbReference type="SUPFAM" id="SSF56059">
    <property type="entry name" value="Glutathione synthetase ATP-binding domain-like"/>
    <property type="match status" value="1"/>
</dbReference>
<dbReference type="Pfam" id="PF13380">
    <property type="entry name" value="CoA_binding_2"/>
    <property type="match status" value="1"/>
</dbReference>
<dbReference type="SUPFAM" id="SSF52210">
    <property type="entry name" value="Succinyl-CoA synthetase domains"/>
    <property type="match status" value="2"/>
</dbReference>
<dbReference type="PANTHER" id="PTHR42793">
    <property type="entry name" value="COA BINDING DOMAIN CONTAINING PROTEIN"/>
    <property type="match status" value="1"/>
</dbReference>
<organism evidence="2 3">
    <name type="scientific">Eiseniibacteriota bacterium</name>
    <dbReference type="NCBI Taxonomy" id="2212470"/>
    <lineage>
        <taxon>Bacteria</taxon>
        <taxon>Candidatus Eiseniibacteriota</taxon>
    </lineage>
</organism>
<dbReference type="Pfam" id="PF13607">
    <property type="entry name" value="Succ_CoA_lig"/>
    <property type="match status" value="1"/>
</dbReference>
<dbReference type="PANTHER" id="PTHR42793:SF1">
    <property type="entry name" value="PEPTIDYL-LYSINE N-ACETYLTRANSFERASE PATZ"/>
    <property type="match status" value="1"/>
</dbReference>
<evidence type="ECO:0000259" key="1">
    <source>
        <dbReference type="SMART" id="SM00881"/>
    </source>
</evidence>
<dbReference type="EMBL" id="JAHJDP010000042">
    <property type="protein sequence ID" value="MBU2690916.1"/>
    <property type="molecule type" value="Genomic_DNA"/>
</dbReference>
<dbReference type="Gene3D" id="3.40.50.261">
    <property type="entry name" value="Succinyl-CoA synthetase domains"/>
    <property type="match status" value="2"/>
</dbReference>
<evidence type="ECO:0000313" key="2">
    <source>
        <dbReference type="EMBL" id="MBU2690916.1"/>
    </source>
</evidence>
<dbReference type="InterPro" id="IPR032875">
    <property type="entry name" value="Succ_CoA_lig_flav_dom"/>
</dbReference>
<sequence>MELFHKMAASGRKQLLESEVYSLLDGLGITPAAHFTWHPSTDLIQLSKSPKTAAMEKALAALPGNQAVIKIQSPDILHKTEAGGIAVCPKDPKTVRSVGRAMWDHISKTSSTAALINLLIVEKVEFNRDLGHELLLGWRWDRAFGPTIVLGPGGLLTEWFDSVSGGSTLSIFSADTFDREAIRGRLLEHAAMKVFCSPSRLYKKPPIPIEPLLDLLEKLVPLGAAVDSADDGWSLAELEINPLVVTACGRILPLDGVARIDQQKPLPPARPLSKVKNLLYPKSAVVLGVSSKGLNPGRFILRNLIAGEGIENSKLYTLHPSEQEIDGIPCYPTVADLPEKVDMSVVSVPAEGAVEMIRDLTEQEKTESIILIPGGFNERGREDLADAIKQILRDSRRRPDKGPVMIGGNCLGIVSRDQYNTFFLPEYKLPYRGGRGKNLAVISQSGAYLVTFSSNFDGIIFPKANISYGNEMDLTAADLLEYYLEYEPEVRTLACYVEGFQPGDGRRYLRLARRLHEAGRTLILFKVGRTPLGAKAAQSHTASMAGDYKIAGTLLKAEGVVMAETLNEYEDAVQIFTLLEDRRPKGRKVGVISNAGFECSSVMDHFYDMEAAEFSNKTVKRIEEHLPDIAHCKNPVDATPMAATPAFLGAVEAMIEDGGVDALIVSAVPVTPALDTLAPHPGGGHPEDITQEKSYPQGLIRLFKKTNKPMVFTVDAGELYDPMVKMMQAAGLPVYRKIDRASRALAAFCRR</sequence>
<dbReference type="Pfam" id="PF13549">
    <property type="entry name" value="ATP-grasp_5"/>
    <property type="match status" value="1"/>
</dbReference>
<evidence type="ECO:0000313" key="3">
    <source>
        <dbReference type="Proteomes" id="UP000777784"/>
    </source>
</evidence>
<dbReference type="GO" id="GO:0016874">
    <property type="term" value="F:ligase activity"/>
    <property type="evidence" value="ECO:0007669"/>
    <property type="project" value="UniProtKB-KW"/>
</dbReference>
<dbReference type="InterPro" id="IPR036291">
    <property type="entry name" value="NAD(P)-bd_dom_sf"/>
</dbReference>
<feature type="domain" description="CoA-binding" evidence="1">
    <location>
        <begin position="278"/>
        <end position="376"/>
    </location>
</feature>
<comment type="caution">
    <text evidence="2">The sequence shown here is derived from an EMBL/GenBank/DDBJ whole genome shotgun (WGS) entry which is preliminary data.</text>
</comment>
<dbReference type="InterPro" id="IPR013815">
    <property type="entry name" value="ATP_grasp_subdomain_1"/>
</dbReference>
<dbReference type="Proteomes" id="UP000777784">
    <property type="component" value="Unassembled WGS sequence"/>
</dbReference>
<gene>
    <name evidence="2" type="ORF">KJ970_08305</name>
</gene>
<dbReference type="AlphaFoldDB" id="A0A948RVU9"/>